<dbReference type="Pfam" id="PF00582">
    <property type="entry name" value="Usp"/>
    <property type="match status" value="1"/>
</dbReference>
<comment type="caution">
    <text evidence="2">The sequence shown here is derived from an EMBL/GenBank/DDBJ whole genome shotgun (WGS) entry which is preliminary data.</text>
</comment>
<organism evidence="2 3">
    <name type="scientific">Halocatena marina</name>
    <dbReference type="NCBI Taxonomy" id="2934937"/>
    <lineage>
        <taxon>Archaea</taxon>
        <taxon>Methanobacteriati</taxon>
        <taxon>Methanobacteriota</taxon>
        <taxon>Stenosarchaea group</taxon>
        <taxon>Halobacteria</taxon>
        <taxon>Halobacteriales</taxon>
        <taxon>Natronomonadaceae</taxon>
        <taxon>Halocatena</taxon>
    </lineage>
</organism>
<gene>
    <name evidence="2" type="ORF">ACFQL7_03590</name>
</gene>
<sequence>MNCGLVVVDQTEAHRDLLREAAEHASGADAEIVLLTLMSEERYESDIETLESIGSVENVSYDSSAVLDAAANEASDTAREILPDEIGFKSIAKAIDDDERAHAVLDTATDQGCDHIYVLGRHRSPTGKALFGDVAQQIVLNFDGYVTLSTN</sequence>
<evidence type="ECO:0000313" key="3">
    <source>
        <dbReference type="Proteomes" id="UP001596417"/>
    </source>
</evidence>
<accession>A0ABD5YLZ8</accession>
<name>A0ABD5YLZ8_9EURY</name>
<dbReference type="Gene3D" id="3.40.50.620">
    <property type="entry name" value="HUPs"/>
    <property type="match status" value="1"/>
</dbReference>
<reference evidence="2 3" key="1">
    <citation type="journal article" date="2019" name="Int. J. Syst. Evol. Microbiol.">
        <title>The Global Catalogue of Microorganisms (GCM) 10K type strain sequencing project: providing services to taxonomists for standard genome sequencing and annotation.</title>
        <authorList>
            <consortium name="The Broad Institute Genomics Platform"/>
            <consortium name="The Broad Institute Genome Sequencing Center for Infectious Disease"/>
            <person name="Wu L."/>
            <person name="Ma J."/>
        </authorList>
    </citation>
    <scope>NUCLEOTIDE SEQUENCE [LARGE SCALE GENOMIC DNA]</scope>
    <source>
        <strain evidence="2 3">RDMS1</strain>
    </source>
</reference>
<keyword evidence="3" id="KW-1185">Reference proteome</keyword>
<dbReference type="EMBL" id="JBHTAX010000001">
    <property type="protein sequence ID" value="MFC7189019.1"/>
    <property type="molecule type" value="Genomic_DNA"/>
</dbReference>
<dbReference type="SUPFAM" id="SSF52402">
    <property type="entry name" value="Adenine nucleotide alpha hydrolases-like"/>
    <property type="match status" value="1"/>
</dbReference>
<protein>
    <submittedName>
        <fullName evidence="2">Universal stress protein</fullName>
    </submittedName>
</protein>
<dbReference type="Proteomes" id="UP001596417">
    <property type="component" value="Unassembled WGS sequence"/>
</dbReference>
<dbReference type="GeneID" id="76198578"/>
<evidence type="ECO:0000313" key="2">
    <source>
        <dbReference type="EMBL" id="MFC7189019.1"/>
    </source>
</evidence>
<evidence type="ECO:0000259" key="1">
    <source>
        <dbReference type="Pfam" id="PF00582"/>
    </source>
</evidence>
<feature type="domain" description="UspA" evidence="1">
    <location>
        <begin position="5"/>
        <end position="142"/>
    </location>
</feature>
<dbReference type="AlphaFoldDB" id="A0ABD5YLZ8"/>
<dbReference type="CDD" id="cd00293">
    <property type="entry name" value="USP-like"/>
    <property type="match status" value="1"/>
</dbReference>
<dbReference type="InterPro" id="IPR014729">
    <property type="entry name" value="Rossmann-like_a/b/a_fold"/>
</dbReference>
<proteinExistence type="predicted"/>
<dbReference type="RefSeq" id="WP_248904781.1">
    <property type="nucleotide sequence ID" value="NZ_CP109979.1"/>
</dbReference>
<dbReference type="InterPro" id="IPR006016">
    <property type="entry name" value="UspA"/>
</dbReference>